<proteinExistence type="predicted"/>
<dbReference type="Proteomes" id="UP001595962">
    <property type="component" value="Unassembled WGS sequence"/>
</dbReference>
<keyword evidence="3" id="KW-1185">Reference proteome</keyword>
<comment type="caution">
    <text evidence="2">The sequence shown here is derived from an EMBL/GenBank/DDBJ whole genome shotgun (WGS) entry which is preliminary data.</text>
</comment>
<keyword evidence="1" id="KW-0732">Signal</keyword>
<evidence type="ECO:0000313" key="3">
    <source>
        <dbReference type="Proteomes" id="UP001595962"/>
    </source>
</evidence>
<dbReference type="EMBL" id="JBHSGB010000006">
    <property type="protein sequence ID" value="MFC4655004.1"/>
    <property type="molecule type" value="Genomic_DNA"/>
</dbReference>
<accession>A0ABV9JLD0</accession>
<feature type="signal peptide" evidence="1">
    <location>
        <begin position="1"/>
        <end position="21"/>
    </location>
</feature>
<evidence type="ECO:0008006" key="4">
    <source>
        <dbReference type="Google" id="ProtNLM"/>
    </source>
</evidence>
<feature type="chain" id="PRO_5046124302" description="Flagellar protein FlhE" evidence="1">
    <location>
        <begin position="22"/>
        <end position="133"/>
    </location>
</feature>
<dbReference type="RefSeq" id="WP_377333237.1">
    <property type="nucleotide sequence ID" value="NZ_JBHSGB010000006.1"/>
</dbReference>
<evidence type="ECO:0000313" key="2">
    <source>
        <dbReference type="EMBL" id="MFC4655004.1"/>
    </source>
</evidence>
<protein>
    <recommendedName>
        <fullName evidence="4">Flagellar protein FlhE</fullName>
    </recommendedName>
</protein>
<evidence type="ECO:0000256" key="1">
    <source>
        <dbReference type="SAM" id="SignalP"/>
    </source>
</evidence>
<organism evidence="2 3">
    <name type="scientific">Rheinheimera marina</name>
    <dbReference type="NCBI Taxonomy" id="1774958"/>
    <lineage>
        <taxon>Bacteria</taxon>
        <taxon>Pseudomonadati</taxon>
        <taxon>Pseudomonadota</taxon>
        <taxon>Gammaproteobacteria</taxon>
        <taxon>Chromatiales</taxon>
        <taxon>Chromatiaceae</taxon>
        <taxon>Rheinheimera</taxon>
    </lineage>
</organism>
<gene>
    <name evidence="2" type="ORF">ACFO3I_08260</name>
</gene>
<reference evidence="3" key="1">
    <citation type="journal article" date="2019" name="Int. J. Syst. Evol. Microbiol.">
        <title>The Global Catalogue of Microorganisms (GCM) 10K type strain sequencing project: providing services to taxonomists for standard genome sequencing and annotation.</title>
        <authorList>
            <consortium name="The Broad Institute Genomics Platform"/>
            <consortium name="The Broad Institute Genome Sequencing Center for Infectious Disease"/>
            <person name="Wu L."/>
            <person name="Ma J."/>
        </authorList>
    </citation>
    <scope>NUCLEOTIDE SEQUENCE [LARGE SCALE GENOMIC DNA]</scope>
    <source>
        <strain evidence="3">DT28</strain>
    </source>
</reference>
<name>A0ABV9JLD0_9GAMM</name>
<sequence>MRAGRTSVFCLLMLLPAVAAAAPRDLVWNVEKTLIAGADVVIPYDAKWPKQSADIVAFGATGQVPAGVNCKLELLVQQDLLLSLPCTNLYKLPKPVRLVPAMRVQLRLYNAAFPSAGVKIELRNRLILDVPQA</sequence>